<proteinExistence type="inferred from homology"/>
<dbReference type="HAMAP" id="MF_00265">
    <property type="entry name" value="VapC_Nob1"/>
    <property type="match status" value="1"/>
</dbReference>
<evidence type="ECO:0000313" key="8">
    <source>
        <dbReference type="Proteomes" id="UP000545037"/>
    </source>
</evidence>
<dbReference type="EC" id="3.1.-.-" evidence="5"/>
<evidence type="ECO:0000256" key="2">
    <source>
        <dbReference type="ARBA" id="ARBA00022722"/>
    </source>
</evidence>
<comment type="cofactor">
    <cofactor evidence="5">
        <name>Mg(2+)</name>
        <dbReference type="ChEBI" id="CHEBI:18420"/>
    </cofactor>
</comment>
<name>A0A7W9CFC4_9CAUL</name>
<keyword evidence="2 5" id="KW-0540">Nuclease</keyword>
<evidence type="ECO:0000256" key="4">
    <source>
        <dbReference type="ARBA" id="ARBA00022801"/>
    </source>
</evidence>
<dbReference type="Pfam" id="PF01850">
    <property type="entry name" value="PIN"/>
    <property type="match status" value="1"/>
</dbReference>
<dbReference type="PANTHER" id="PTHR39664">
    <property type="match status" value="1"/>
</dbReference>
<comment type="caution">
    <text evidence="7">The sequence shown here is derived from an EMBL/GenBank/DDBJ whole genome shotgun (WGS) entry which is preliminary data.</text>
</comment>
<dbReference type="AlphaFoldDB" id="A0A7W9CFC4"/>
<feature type="domain" description="PIN" evidence="6">
    <location>
        <begin position="5"/>
        <end position="116"/>
    </location>
</feature>
<keyword evidence="5" id="KW-0800">Toxin</keyword>
<feature type="binding site" evidence="5">
    <location>
        <position position="6"/>
    </location>
    <ligand>
        <name>Mg(2+)</name>
        <dbReference type="ChEBI" id="CHEBI:18420"/>
    </ligand>
</feature>
<protein>
    <recommendedName>
        <fullName evidence="5">Ribonuclease VapC</fullName>
        <shortName evidence="5">RNase VapC</shortName>
        <ecNumber evidence="5">3.1.-.-</ecNumber>
    </recommendedName>
    <alternativeName>
        <fullName evidence="5">Toxin VapC</fullName>
    </alternativeName>
</protein>
<keyword evidence="4 5" id="KW-0378">Hydrolase</keyword>
<keyword evidence="3 5" id="KW-0479">Metal-binding</keyword>
<keyword evidence="5" id="KW-0460">Magnesium</keyword>
<dbReference type="InterPro" id="IPR022907">
    <property type="entry name" value="VapC_family"/>
</dbReference>
<evidence type="ECO:0000259" key="6">
    <source>
        <dbReference type="Pfam" id="PF01850"/>
    </source>
</evidence>
<dbReference type="GO" id="GO:0004540">
    <property type="term" value="F:RNA nuclease activity"/>
    <property type="evidence" value="ECO:0007669"/>
    <property type="project" value="InterPro"/>
</dbReference>
<keyword evidence="8" id="KW-1185">Reference proteome</keyword>
<dbReference type="InterPro" id="IPR029060">
    <property type="entry name" value="PIN-like_dom_sf"/>
</dbReference>
<dbReference type="GO" id="GO:0016787">
    <property type="term" value="F:hydrolase activity"/>
    <property type="evidence" value="ECO:0007669"/>
    <property type="project" value="UniProtKB-KW"/>
</dbReference>
<evidence type="ECO:0000256" key="5">
    <source>
        <dbReference type="HAMAP-Rule" id="MF_00265"/>
    </source>
</evidence>
<sequence length="136" mass="15074">MRTAFDTNVLIRFFVTDDPAQSEIARLELEGAERLILSITALCEFVWVLGRRYKVPRAEIAEKLRILIEVDKAEFDRGAVEAGLEIMDAGGDFADGVIAFQARDQDAELLVSFDRGAVKRLKTLGQNARLAGTTDT</sequence>
<feature type="binding site" evidence="5">
    <location>
        <position position="95"/>
    </location>
    <ligand>
        <name>Mg(2+)</name>
        <dbReference type="ChEBI" id="CHEBI:18420"/>
    </ligand>
</feature>
<reference evidence="7 8" key="1">
    <citation type="submission" date="2020-08" db="EMBL/GenBank/DDBJ databases">
        <title>Genomic Encyclopedia of Type Strains, Phase IV (KMG-IV): sequencing the most valuable type-strain genomes for metagenomic binning, comparative biology and taxonomic classification.</title>
        <authorList>
            <person name="Goeker M."/>
        </authorList>
    </citation>
    <scope>NUCLEOTIDE SEQUENCE [LARGE SCALE GENOMIC DNA]</scope>
    <source>
        <strain evidence="7 8">DSM 4737</strain>
    </source>
</reference>
<accession>A0A7W9CFC4</accession>
<dbReference type="Proteomes" id="UP000545037">
    <property type="component" value="Unassembled WGS sequence"/>
</dbReference>
<dbReference type="RefSeq" id="WP_183211429.1">
    <property type="nucleotide sequence ID" value="NZ_JACHOR010000001.1"/>
</dbReference>
<comment type="function">
    <text evidence="5">Toxic component of a toxin-antitoxin (TA) system. An RNase.</text>
</comment>
<keyword evidence="1 5" id="KW-1277">Toxin-antitoxin system</keyword>
<dbReference type="CDD" id="cd18683">
    <property type="entry name" value="PIN_VapC-like"/>
    <property type="match status" value="1"/>
</dbReference>
<dbReference type="InterPro" id="IPR002716">
    <property type="entry name" value="PIN_dom"/>
</dbReference>
<dbReference type="GO" id="GO:0000287">
    <property type="term" value="F:magnesium ion binding"/>
    <property type="evidence" value="ECO:0007669"/>
    <property type="project" value="UniProtKB-UniRule"/>
</dbReference>
<evidence type="ECO:0000256" key="3">
    <source>
        <dbReference type="ARBA" id="ARBA00022723"/>
    </source>
</evidence>
<dbReference type="PANTHER" id="PTHR39664:SF2">
    <property type="entry name" value="NUCLEIC ACID-BINDING PROTEIN, CONTAINING PIN DOMAIN-RELATED"/>
    <property type="match status" value="1"/>
</dbReference>
<comment type="similarity">
    <text evidence="5">Belongs to the PINc/VapC protein family.</text>
</comment>
<organism evidence="7 8">
    <name type="scientific">Brevundimonas variabilis</name>
    <dbReference type="NCBI Taxonomy" id="74312"/>
    <lineage>
        <taxon>Bacteria</taxon>
        <taxon>Pseudomonadati</taxon>
        <taxon>Pseudomonadota</taxon>
        <taxon>Alphaproteobacteria</taxon>
        <taxon>Caulobacterales</taxon>
        <taxon>Caulobacteraceae</taxon>
        <taxon>Brevundimonas</taxon>
    </lineage>
</organism>
<evidence type="ECO:0000256" key="1">
    <source>
        <dbReference type="ARBA" id="ARBA00022649"/>
    </source>
</evidence>
<dbReference type="SUPFAM" id="SSF88723">
    <property type="entry name" value="PIN domain-like"/>
    <property type="match status" value="1"/>
</dbReference>
<dbReference type="EMBL" id="JACHOR010000001">
    <property type="protein sequence ID" value="MBB5744438.1"/>
    <property type="molecule type" value="Genomic_DNA"/>
</dbReference>
<evidence type="ECO:0000313" key="7">
    <source>
        <dbReference type="EMBL" id="MBB5744438.1"/>
    </source>
</evidence>
<dbReference type="GO" id="GO:0090729">
    <property type="term" value="F:toxin activity"/>
    <property type="evidence" value="ECO:0007669"/>
    <property type="project" value="UniProtKB-KW"/>
</dbReference>
<dbReference type="Gene3D" id="3.40.50.1010">
    <property type="entry name" value="5'-nuclease"/>
    <property type="match status" value="1"/>
</dbReference>
<gene>
    <name evidence="5" type="primary">vapC</name>
    <name evidence="7" type="ORF">GGR13_000010</name>
</gene>